<dbReference type="GO" id="GO:0000049">
    <property type="term" value="F:tRNA binding"/>
    <property type="evidence" value="ECO:0007669"/>
    <property type="project" value="TreeGrafter"/>
</dbReference>
<dbReference type="EMBL" id="LXQA010013356">
    <property type="protein sequence ID" value="MCH88024.1"/>
    <property type="molecule type" value="Genomic_DNA"/>
</dbReference>
<keyword evidence="2" id="KW-0853">WD repeat</keyword>
<organism evidence="6 7">
    <name type="scientific">Trifolium medium</name>
    <dbReference type="NCBI Taxonomy" id="97028"/>
    <lineage>
        <taxon>Eukaryota</taxon>
        <taxon>Viridiplantae</taxon>
        <taxon>Streptophyta</taxon>
        <taxon>Embryophyta</taxon>
        <taxon>Tracheophyta</taxon>
        <taxon>Spermatophyta</taxon>
        <taxon>Magnoliopsida</taxon>
        <taxon>eudicotyledons</taxon>
        <taxon>Gunneridae</taxon>
        <taxon>Pentapetalae</taxon>
        <taxon>rosids</taxon>
        <taxon>fabids</taxon>
        <taxon>Fabales</taxon>
        <taxon>Fabaceae</taxon>
        <taxon>Papilionoideae</taxon>
        <taxon>50 kb inversion clade</taxon>
        <taxon>NPAAA clade</taxon>
        <taxon>Hologalegina</taxon>
        <taxon>IRL clade</taxon>
        <taxon>Trifolieae</taxon>
        <taxon>Trifolium</taxon>
    </lineage>
</organism>
<dbReference type="AlphaFoldDB" id="A0A392MP30"/>
<evidence type="ECO:0000313" key="6">
    <source>
        <dbReference type="EMBL" id="MCH88024.1"/>
    </source>
</evidence>
<keyword evidence="1 6" id="KW-0396">Initiation factor</keyword>
<feature type="domain" description="Translation initiation factor beta propellor-like" evidence="5">
    <location>
        <begin position="1"/>
        <end position="36"/>
    </location>
</feature>
<dbReference type="PANTHER" id="PTHR13227">
    <property type="entry name" value="EUKARYOTIC TRANSLATION INITIATION FACTOR 2A"/>
    <property type="match status" value="1"/>
</dbReference>
<gene>
    <name evidence="6" type="ORF">A2U01_0008905</name>
</gene>
<evidence type="ECO:0000256" key="2">
    <source>
        <dbReference type="ARBA" id="ARBA00022574"/>
    </source>
</evidence>
<accession>A0A392MP30</accession>
<sequence>MPAKATLFDKKCNPLLELGTGPYNTIRWNPKGKCILS</sequence>
<dbReference type="GO" id="GO:0003729">
    <property type="term" value="F:mRNA binding"/>
    <property type="evidence" value="ECO:0007669"/>
    <property type="project" value="TreeGrafter"/>
</dbReference>
<keyword evidence="4" id="KW-0648">Protein biosynthesis</keyword>
<dbReference type="InterPro" id="IPR011387">
    <property type="entry name" value="TIF2A"/>
</dbReference>
<evidence type="ECO:0000313" key="7">
    <source>
        <dbReference type="Proteomes" id="UP000265520"/>
    </source>
</evidence>
<dbReference type="GO" id="GO:0022627">
    <property type="term" value="C:cytosolic small ribosomal subunit"/>
    <property type="evidence" value="ECO:0007669"/>
    <property type="project" value="TreeGrafter"/>
</dbReference>
<evidence type="ECO:0000259" key="5">
    <source>
        <dbReference type="Pfam" id="PF08662"/>
    </source>
</evidence>
<reference evidence="6 7" key="1">
    <citation type="journal article" date="2018" name="Front. Plant Sci.">
        <title>Red Clover (Trifolium pratense) and Zigzag Clover (T. medium) - A Picture of Genomic Similarities and Differences.</title>
        <authorList>
            <person name="Dluhosova J."/>
            <person name="Istvanek J."/>
            <person name="Nedelnik J."/>
            <person name="Repkova J."/>
        </authorList>
    </citation>
    <scope>NUCLEOTIDE SEQUENCE [LARGE SCALE GENOMIC DNA]</scope>
    <source>
        <strain evidence="7">cv. 10/8</strain>
        <tissue evidence="6">Leaf</tissue>
    </source>
</reference>
<dbReference type="PANTHER" id="PTHR13227:SF0">
    <property type="entry name" value="EUKARYOTIC TRANSLATION INITIATION FACTOR 2A"/>
    <property type="match status" value="1"/>
</dbReference>
<dbReference type="GO" id="GO:0043022">
    <property type="term" value="F:ribosome binding"/>
    <property type="evidence" value="ECO:0007669"/>
    <property type="project" value="TreeGrafter"/>
</dbReference>
<proteinExistence type="predicted"/>
<evidence type="ECO:0000256" key="1">
    <source>
        <dbReference type="ARBA" id="ARBA00022540"/>
    </source>
</evidence>
<evidence type="ECO:0000256" key="4">
    <source>
        <dbReference type="ARBA" id="ARBA00022917"/>
    </source>
</evidence>
<name>A0A392MP30_9FABA</name>
<keyword evidence="7" id="KW-1185">Reference proteome</keyword>
<keyword evidence="3" id="KW-0677">Repeat</keyword>
<dbReference type="Proteomes" id="UP000265520">
    <property type="component" value="Unassembled WGS sequence"/>
</dbReference>
<dbReference type="InterPro" id="IPR013979">
    <property type="entry name" value="TIF_beta_prop-like"/>
</dbReference>
<comment type="caution">
    <text evidence="6">The sequence shown here is derived from an EMBL/GenBank/DDBJ whole genome shotgun (WGS) entry which is preliminary data.</text>
</comment>
<dbReference type="GO" id="GO:0003743">
    <property type="term" value="F:translation initiation factor activity"/>
    <property type="evidence" value="ECO:0007669"/>
    <property type="project" value="UniProtKB-KW"/>
</dbReference>
<dbReference type="Pfam" id="PF08662">
    <property type="entry name" value="eIF2A"/>
    <property type="match status" value="1"/>
</dbReference>
<protein>
    <submittedName>
        <fullName evidence="6">Eukaryotic translation initiation factor 2A-like</fullName>
    </submittedName>
</protein>
<evidence type="ECO:0000256" key="3">
    <source>
        <dbReference type="ARBA" id="ARBA00022737"/>
    </source>
</evidence>